<dbReference type="NCBIfam" id="TIGR03138">
    <property type="entry name" value="QueF"/>
    <property type="match status" value="1"/>
</dbReference>
<reference evidence="7 8" key="1">
    <citation type="submission" date="2019-02" db="EMBL/GenBank/DDBJ databases">
        <authorList>
            <person name="Manzano-Marin A."/>
            <person name="Manzano-Marin A."/>
        </authorList>
    </citation>
    <scope>NUCLEOTIDE SEQUENCE [LARGE SCALE GENOMIC DNA]</scope>
    <source>
        <strain evidence="7 8">ErCicurtihirsuta</strain>
    </source>
</reference>
<dbReference type="GO" id="GO:0033739">
    <property type="term" value="F:preQ1 synthase activity"/>
    <property type="evidence" value="ECO:0007669"/>
    <property type="project" value="UniProtKB-UniRule"/>
</dbReference>
<dbReference type="Proteomes" id="UP000294364">
    <property type="component" value="Chromosome"/>
</dbReference>
<dbReference type="InterPro" id="IPR029139">
    <property type="entry name" value="QueF_N"/>
</dbReference>
<evidence type="ECO:0000256" key="1">
    <source>
        <dbReference type="ARBA" id="ARBA00022490"/>
    </source>
</evidence>
<dbReference type="HAMAP" id="MF_00817">
    <property type="entry name" value="QueF_type2"/>
    <property type="match status" value="1"/>
</dbReference>
<feature type="binding site" evidence="5">
    <location>
        <begin position="90"/>
        <end position="92"/>
    </location>
    <ligand>
        <name>substrate</name>
    </ligand>
</feature>
<feature type="binding site" evidence="5">
    <location>
        <begin position="92"/>
        <end position="93"/>
    </location>
    <ligand>
        <name>NADPH</name>
        <dbReference type="ChEBI" id="CHEBI:57783"/>
    </ligand>
</feature>
<comment type="subcellular location">
    <subcellularLocation>
        <location evidence="5">Cytoplasm</location>
    </subcellularLocation>
</comment>
<dbReference type="EC" id="1.7.1.13" evidence="5"/>
<evidence type="ECO:0000256" key="5">
    <source>
        <dbReference type="HAMAP-Rule" id="MF_00817"/>
    </source>
</evidence>
<comment type="function">
    <text evidence="5">Catalyzes the NADPH-dependent reduction of 7-cyano-7-deazaguanine (preQ0) to 7-aminomethyl-7-deazaguanine (preQ1).</text>
</comment>
<evidence type="ECO:0000256" key="4">
    <source>
        <dbReference type="ARBA" id="ARBA00023002"/>
    </source>
</evidence>
<dbReference type="Gene3D" id="3.30.1130.10">
    <property type="match status" value="2"/>
</dbReference>
<dbReference type="SUPFAM" id="SSF55620">
    <property type="entry name" value="Tetrahydrobiopterin biosynthesis enzymes-like"/>
    <property type="match status" value="1"/>
</dbReference>
<dbReference type="UniPathway" id="UPA00392"/>
<feature type="active site" description="Thioimide intermediate" evidence="5">
    <location>
        <position position="191"/>
    </location>
</feature>
<dbReference type="Pfam" id="PF14819">
    <property type="entry name" value="QueF_N"/>
    <property type="match status" value="1"/>
</dbReference>
<keyword evidence="2 5" id="KW-0671">Queuosine biosynthesis</keyword>
<feature type="active site" description="Proton donor" evidence="5">
    <location>
        <position position="198"/>
    </location>
</feature>
<feature type="binding site" evidence="5">
    <location>
        <begin position="259"/>
        <end position="260"/>
    </location>
    <ligand>
        <name>NADPH</name>
        <dbReference type="ChEBI" id="CHEBI:57783"/>
    </ligand>
</feature>
<dbReference type="InterPro" id="IPR029500">
    <property type="entry name" value="QueF"/>
</dbReference>
<evidence type="ECO:0000256" key="3">
    <source>
        <dbReference type="ARBA" id="ARBA00022857"/>
    </source>
</evidence>
<comment type="catalytic activity">
    <reaction evidence="5">
        <text>7-aminomethyl-7-carbaguanine + 2 NADP(+) = 7-cyano-7-carbaguanine + 2 NADPH + 3 H(+)</text>
        <dbReference type="Rhea" id="RHEA:13409"/>
        <dbReference type="ChEBI" id="CHEBI:15378"/>
        <dbReference type="ChEBI" id="CHEBI:45075"/>
        <dbReference type="ChEBI" id="CHEBI:57783"/>
        <dbReference type="ChEBI" id="CHEBI:58349"/>
        <dbReference type="ChEBI" id="CHEBI:58703"/>
        <dbReference type="EC" id="1.7.1.13"/>
    </reaction>
</comment>
<organism evidence="7 8">
    <name type="scientific">Candidatus Erwinia haradaeae</name>
    <dbReference type="NCBI Taxonomy" id="1922217"/>
    <lineage>
        <taxon>Bacteria</taxon>
        <taxon>Pseudomonadati</taxon>
        <taxon>Pseudomonadota</taxon>
        <taxon>Gammaproteobacteria</taxon>
        <taxon>Enterobacterales</taxon>
        <taxon>Erwiniaceae</taxon>
        <taxon>Erwinia</taxon>
    </lineage>
</organism>
<comment type="subunit">
    <text evidence="5">Homodimer.</text>
</comment>
<evidence type="ECO:0000313" key="8">
    <source>
        <dbReference type="Proteomes" id="UP000294364"/>
    </source>
</evidence>
<dbReference type="GO" id="GO:0005737">
    <property type="term" value="C:cytoplasm"/>
    <property type="evidence" value="ECO:0007669"/>
    <property type="project" value="UniProtKB-SubCell"/>
</dbReference>
<protein>
    <recommendedName>
        <fullName evidence="5">NADPH-dependent 7-cyano-7-deazaguanine reductase</fullName>
        <ecNumber evidence="5">1.7.1.13</ecNumber>
    </recommendedName>
    <alternativeName>
        <fullName evidence="5">7-cyano-7-carbaguanine reductase</fullName>
    </alternativeName>
    <alternativeName>
        <fullName evidence="5">NADPH-dependent nitrile oxidoreductase</fullName>
    </alternativeName>
    <alternativeName>
        <fullName evidence="5">PreQ(0) reductase</fullName>
    </alternativeName>
</protein>
<comment type="pathway">
    <text evidence="5">tRNA modification; tRNA-queuosine biosynthesis.</text>
</comment>
<dbReference type="PANTHER" id="PTHR34354">
    <property type="entry name" value="NADPH-DEPENDENT 7-CYANO-7-DEAZAGUANINE REDUCTASE"/>
    <property type="match status" value="1"/>
</dbReference>
<keyword evidence="3 5" id="KW-0521">NADP</keyword>
<evidence type="ECO:0000313" key="7">
    <source>
        <dbReference type="EMBL" id="VFP78719.1"/>
    </source>
</evidence>
<gene>
    <name evidence="5 7" type="primary">queF</name>
    <name evidence="7" type="ORF">ERCICURT3053_355</name>
</gene>
<feature type="domain" description="NADPH-dependent 7-cyano-7-deazaguanine reductase N-terminal" evidence="6">
    <location>
        <begin position="23"/>
        <end position="133"/>
    </location>
</feature>
<comment type="similarity">
    <text evidence="5">Belongs to the GTP cyclohydrolase I family. QueF type 2 subfamily.</text>
</comment>
<keyword evidence="1 5" id="KW-0963">Cytoplasm</keyword>
<dbReference type="GO" id="GO:0008616">
    <property type="term" value="P:tRNA queuosine(34) biosynthetic process"/>
    <property type="evidence" value="ECO:0007669"/>
    <property type="project" value="UniProtKB-UniRule"/>
</dbReference>
<accession>A0A451CZJ1</accession>
<dbReference type="Pfam" id="PF14489">
    <property type="entry name" value="QueF"/>
    <property type="match status" value="1"/>
</dbReference>
<feature type="binding site" evidence="5">
    <location>
        <begin position="230"/>
        <end position="231"/>
    </location>
    <ligand>
        <name>substrate</name>
    </ligand>
</feature>
<dbReference type="RefSeq" id="WP_232037546.1">
    <property type="nucleotide sequence ID" value="NZ_LR217698.1"/>
</dbReference>
<dbReference type="InterPro" id="IPR050084">
    <property type="entry name" value="NADPH_dep_7-cyano-7-deazaG_red"/>
</dbReference>
<dbReference type="InterPro" id="IPR016428">
    <property type="entry name" value="QueF_type2"/>
</dbReference>
<dbReference type="InterPro" id="IPR043133">
    <property type="entry name" value="GTP-CH-I_C/QueF"/>
</dbReference>
<name>A0A451CZJ1_9GAMM</name>
<evidence type="ECO:0000256" key="2">
    <source>
        <dbReference type="ARBA" id="ARBA00022785"/>
    </source>
</evidence>
<dbReference type="PANTHER" id="PTHR34354:SF1">
    <property type="entry name" value="NADPH-DEPENDENT 7-CYANO-7-DEAZAGUANINE REDUCTASE"/>
    <property type="match status" value="1"/>
</dbReference>
<proteinExistence type="inferred from homology"/>
<dbReference type="EMBL" id="LR217698">
    <property type="protein sequence ID" value="VFP78719.1"/>
    <property type="molecule type" value="Genomic_DNA"/>
</dbReference>
<dbReference type="AlphaFoldDB" id="A0A451CZJ1"/>
<keyword evidence="4 5" id="KW-0560">Oxidoreductase</keyword>
<sequence>MSKPINNDIHPMYSFLLGKKTQYHTAYDPTLLYPIPRRLHRDILDISSYNTPCYGEDLWMLYELSWLNKQGLPQISIGEVVFNAKNINLIESKSFKLYLNSFNQTKFTDFNEVCQTIEFDLNKCVTGLVRVRLFYIQDIEGQSIGYLDGTCIDNQDIVIDKYTLHSDYLLNSTNQCVVEEKLMSNLLKSNCLITQQPDWGTIQISYRGPQINHESLLRYLISYRQHNEFHEHCVERIFYDILRYCSPEILSVYARYTRRGGLEINVWRSNIDYIPNISRLARQ</sequence>
<dbReference type="PIRSF" id="PIRSF004750">
    <property type="entry name" value="Nitrile_oxidored_YqcD_prd"/>
    <property type="match status" value="1"/>
</dbReference>
<evidence type="ECO:0000259" key="6">
    <source>
        <dbReference type="Pfam" id="PF14819"/>
    </source>
</evidence>